<organism evidence="1 2">
    <name type="scientific">Bacteroides xylanisolvens</name>
    <dbReference type="NCBI Taxonomy" id="371601"/>
    <lineage>
        <taxon>Bacteria</taxon>
        <taxon>Pseudomonadati</taxon>
        <taxon>Bacteroidota</taxon>
        <taxon>Bacteroidia</taxon>
        <taxon>Bacteroidales</taxon>
        <taxon>Bacteroidaceae</taxon>
        <taxon>Bacteroides</taxon>
    </lineage>
</organism>
<sequence>MQSFLQLVAHDLYAKIGNDLSRTALIFPNKRANLFFNEYLAGESDQPIWSPAAMSISDLFQKLSVQKSGDPIRLVCELYKVFKEETQSQETLDDFYFWGELLISDFDDVDKNMVDADKLFSNLQDLKNLMDDYEFLDKEQEEAIQQFFQNFSIERRTELKEKFISLWDKLGTIYHHYRENLTELGIAYEGMLYRNVIEQLDTDQLKYDKYIFVGFNVLNKVENEFFRKLKDAGKALFYWDYDIFYTQQIRKHEAGEFLKRNLGEFPNELPESFFDTFK</sequence>
<reference evidence="1 2" key="1">
    <citation type="journal article" date="2019" name="Nat. Med.">
        <title>A library of human gut bacterial isolates paired with longitudinal multiomics data enables mechanistic microbiome research.</title>
        <authorList>
            <person name="Poyet M."/>
            <person name="Groussin M."/>
            <person name="Gibbons S.M."/>
            <person name="Avila-Pacheco J."/>
            <person name="Jiang X."/>
            <person name="Kearney S.M."/>
            <person name="Perrotta A.R."/>
            <person name="Berdy B."/>
            <person name="Zhao S."/>
            <person name="Lieberman T.D."/>
            <person name="Swanson P.K."/>
            <person name="Smith M."/>
            <person name="Roesemann S."/>
            <person name="Alexander J.E."/>
            <person name="Rich S.A."/>
            <person name="Livny J."/>
            <person name="Vlamakis H."/>
            <person name="Clish C."/>
            <person name="Bullock K."/>
            <person name="Deik A."/>
            <person name="Scott J."/>
            <person name="Pierce K.A."/>
            <person name="Xavier R.J."/>
            <person name="Alm E.J."/>
        </authorList>
    </citation>
    <scope>NUCLEOTIDE SEQUENCE [LARGE SCALE GENOMIC DNA]</scope>
    <source>
        <strain evidence="1 2">BIOML-A73</strain>
    </source>
</reference>
<feature type="non-terminal residue" evidence="1">
    <location>
        <position position="278"/>
    </location>
</feature>
<protein>
    <submittedName>
        <fullName evidence="1">PD-(D/E)XK nuclease family protein</fullName>
    </submittedName>
</protein>
<evidence type="ECO:0000313" key="2">
    <source>
        <dbReference type="Proteomes" id="UP000474077"/>
    </source>
</evidence>
<proteinExistence type="predicted"/>
<dbReference type="EMBL" id="WDER01000043">
    <property type="protein sequence ID" value="KAB6081166.1"/>
    <property type="molecule type" value="Genomic_DNA"/>
</dbReference>
<comment type="caution">
    <text evidence="1">The sequence shown here is derived from an EMBL/GenBank/DDBJ whole genome shotgun (WGS) entry which is preliminary data.</text>
</comment>
<gene>
    <name evidence="1" type="ORF">GA560_15175</name>
</gene>
<evidence type="ECO:0000313" key="1">
    <source>
        <dbReference type="EMBL" id="KAB6081166.1"/>
    </source>
</evidence>
<name>A0A6L4NG17_9BACE</name>
<dbReference type="Proteomes" id="UP000474077">
    <property type="component" value="Unassembled WGS sequence"/>
</dbReference>
<accession>A0A6L4NG17</accession>
<dbReference type="AlphaFoldDB" id="A0A6L4NG17"/>